<dbReference type="AlphaFoldDB" id="A0A1W1EEF7"/>
<keyword evidence="4 7" id="KW-0808">Transferase</keyword>
<evidence type="ECO:0000313" key="7">
    <source>
        <dbReference type="EMBL" id="SFZ98400.1"/>
    </source>
</evidence>
<dbReference type="GO" id="GO:0005886">
    <property type="term" value="C:plasma membrane"/>
    <property type="evidence" value="ECO:0007669"/>
    <property type="project" value="UniProtKB-SubCell"/>
</dbReference>
<dbReference type="GO" id="GO:1901137">
    <property type="term" value="P:carbohydrate derivative biosynthetic process"/>
    <property type="evidence" value="ECO:0007669"/>
    <property type="project" value="UniProtKB-ARBA"/>
</dbReference>
<dbReference type="GO" id="GO:0016746">
    <property type="term" value="F:acyltransferase activity"/>
    <property type="evidence" value="ECO:0007669"/>
    <property type="project" value="UniProtKB-KW"/>
</dbReference>
<dbReference type="PANTHER" id="PTHR30606:SF10">
    <property type="entry name" value="PHOSPHATIDYLINOSITOL MANNOSIDE ACYLTRANSFERASE"/>
    <property type="match status" value="1"/>
</dbReference>
<dbReference type="Pfam" id="PF03279">
    <property type="entry name" value="Lip_A_acyltrans"/>
    <property type="match status" value="1"/>
</dbReference>
<keyword evidence="5" id="KW-0472">Membrane</keyword>
<proteinExistence type="predicted"/>
<evidence type="ECO:0000256" key="2">
    <source>
        <dbReference type="ARBA" id="ARBA00022475"/>
    </source>
</evidence>
<protein>
    <submittedName>
        <fullName evidence="7">Lipid A biosynthesis lauroyl acyltransferase</fullName>
        <ecNumber evidence="7">2.3.1.-</ecNumber>
    </submittedName>
</protein>
<evidence type="ECO:0000256" key="6">
    <source>
        <dbReference type="ARBA" id="ARBA00023315"/>
    </source>
</evidence>
<dbReference type="CDD" id="cd07984">
    <property type="entry name" value="LPLAT_LABLAT-like"/>
    <property type="match status" value="1"/>
</dbReference>
<dbReference type="PANTHER" id="PTHR30606">
    <property type="entry name" value="LIPID A BIOSYNTHESIS LAUROYL ACYLTRANSFERASE"/>
    <property type="match status" value="1"/>
</dbReference>
<dbReference type="EMBL" id="FPKX01000047">
    <property type="protein sequence ID" value="SFZ98400.1"/>
    <property type="molecule type" value="Genomic_DNA"/>
</dbReference>
<keyword evidence="6 7" id="KW-0012">Acyltransferase</keyword>
<evidence type="ECO:0000256" key="1">
    <source>
        <dbReference type="ARBA" id="ARBA00004533"/>
    </source>
</evidence>
<organism evidence="7">
    <name type="scientific">hydrothermal vent metagenome</name>
    <dbReference type="NCBI Taxonomy" id="652676"/>
    <lineage>
        <taxon>unclassified sequences</taxon>
        <taxon>metagenomes</taxon>
        <taxon>ecological metagenomes</taxon>
    </lineage>
</organism>
<evidence type="ECO:0000256" key="5">
    <source>
        <dbReference type="ARBA" id="ARBA00023136"/>
    </source>
</evidence>
<keyword evidence="3" id="KW-0997">Cell inner membrane</keyword>
<evidence type="ECO:0000256" key="4">
    <source>
        <dbReference type="ARBA" id="ARBA00022679"/>
    </source>
</evidence>
<name>A0A1W1EEF7_9ZZZZ</name>
<dbReference type="InterPro" id="IPR004960">
    <property type="entry name" value="LipA_acyltrans"/>
</dbReference>
<keyword evidence="2" id="KW-1003">Cell membrane</keyword>
<evidence type="ECO:0000256" key="3">
    <source>
        <dbReference type="ARBA" id="ARBA00022519"/>
    </source>
</evidence>
<reference evidence="7" key="1">
    <citation type="submission" date="2016-10" db="EMBL/GenBank/DDBJ databases">
        <authorList>
            <person name="de Groot N.N."/>
        </authorList>
    </citation>
    <scope>NUCLEOTIDE SEQUENCE</scope>
</reference>
<comment type="subcellular location">
    <subcellularLocation>
        <location evidence="1">Cell inner membrane</location>
    </subcellularLocation>
</comment>
<gene>
    <name evidence="7" type="ORF">MNB_SV-5-58</name>
</gene>
<sequence length="294" mass="34111">MRIEIEYLLVKLLLGIAKIIPKKILYIIMQYLVKFFYYLDSSRRNLTKKNLSMAFPEKTNKEIILLSKDVYLSLSKTITEILLMFTNRIDIDDMVINKEEAITQLNEISKKNKNGIIVITAHFSNWELAAHFLAKHGLPMLAVGREGNNTKIDQNITVPFRNKFGNHATTKSKAMLAMVKTLKKGGTVGLLIDQKSGHLNSVKVDFFNQLAETTLSVAILKNKLNPIVVPIFIARQKNGLYKMIINDPIDYVADEFEKKDEKLKAMTEVYSKEIEDVIREYPEQWFWMHNRWRR</sequence>
<dbReference type="GO" id="GO:0008610">
    <property type="term" value="P:lipid biosynthetic process"/>
    <property type="evidence" value="ECO:0007669"/>
    <property type="project" value="UniProtKB-ARBA"/>
</dbReference>
<dbReference type="EC" id="2.3.1.-" evidence="7"/>
<accession>A0A1W1EEF7</accession>